<feature type="transmembrane region" description="Helical" evidence="6">
    <location>
        <begin position="62"/>
        <end position="84"/>
    </location>
</feature>
<evidence type="ECO:0000256" key="3">
    <source>
        <dbReference type="ARBA" id="ARBA00022692"/>
    </source>
</evidence>
<feature type="transmembrane region" description="Helical" evidence="6">
    <location>
        <begin position="324"/>
        <end position="354"/>
    </location>
</feature>
<feature type="transmembrane region" description="Helical" evidence="6">
    <location>
        <begin position="168"/>
        <end position="189"/>
    </location>
</feature>
<dbReference type="GO" id="GO:0055085">
    <property type="term" value="P:transmembrane transport"/>
    <property type="evidence" value="ECO:0007669"/>
    <property type="project" value="TreeGrafter"/>
</dbReference>
<dbReference type="PANTHER" id="PTHR21716">
    <property type="entry name" value="TRANSMEMBRANE PROTEIN"/>
    <property type="match status" value="1"/>
</dbReference>
<evidence type="ECO:0000256" key="2">
    <source>
        <dbReference type="ARBA" id="ARBA00009773"/>
    </source>
</evidence>
<feature type="transmembrane region" description="Helical" evidence="6">
    <location>
        <begin position="253"/>
        <end position="271"/>
    </location>
</feature>
<dbReference type="GO" id="GO:0016020">
    <property type="term" value="C:membrane"/>
    <property type="evidence" value="ECO:0007669"/>
    <property type="project" value="UniProtKB-SubCell"/>
</dbReference>
<keyword evidence="5 6" id="KW-0472">Membrane</keyword>
<evidence type="ECO:0000256" key="5">
    <source>
        <dbReference type="ARBA" id="ARBA00023136"/>
    </source>
</evidence>
<evidence type="ECO:0000256" key="4">
    <source>
        <dbReference type="ARBA" id="ARBA00022989"/>
    </source>
</evidence>
<feature type="transmembrane region" description="Helical" evidence="6">
    <location>
        <begin position="278"/>
        <end position="304"/>
    </location>
</feature>
<sequence>MDNVLFKRALRGTWVCLLLVALLLAAYWLVPLMYPFLIAWLVAYIMNPFVSRIEAHLRLPRWLAVIFALLVFFGSTIIVFSAAITRLVKELIHVVDSLDLSIEKWKNIILEWIQNEKLQSIMNEINRFIASHPGYSNTLHKNIDSTAANISTAISRTVASLLNGVVNLLTSLPSLGIILLVVLLAAFFMSKNWDQNWLFLTRIIPGPFQQTAREIWHDLQKALFGFLTTQFIMISITAVIVLIGLLILGIESAFTYAILIGFVDLLPYLGVGTIMLPWLIYAYISGDITLGIGLSILYSIILVARQLIEPKVLATSVGLEPLPVLIATFAGLKLFGVLGLIIGPVSLVIMGAVIRAGVMRDIRNYIIHGRLR</sequence>
<keyword evidence="8" id="KW-1185">Reference proteome</keyword>
<keyword evidence="4 6" id="KW-1133">Transmembrane helix</keyword>
<keyword evidence="3 6" id="KW-0812">Transmembrane</keyword>
<proteinExistence type="inferred from homology"/>
<evidence type="ECO:0000256" key="6">
    <source>
        <dbReference type="SAM" id="Phobius"/>
    </source>
</evidence>
<dbReference type="AlphaFoldDB" id="A0A3Q8S676"/>
<feature type="transmembrane region" description="Helical" evidence="6">
    <location>
        <begin position="223"/>
        <end position="247"/>
    </location>
</feature>
<dbReference type="PANTHER" id="PTHR21716:SF68">
    <property type="entry name" value="TRANSPORT PROTEIN YTVI-RELATED"/>
    <property type="match status" value="1"/>
</dbReference>
<name>A0A3Q8S676_9BACL</name>
<evidence type="ECO:0000256" key="1">
    <source>
        <dbReference type="ARBA" id="ARBA00004141"/>
    </source>
</evidence>
<accession>A0A3Q8S676</accession>
<dbReference type="NCBIfam" id="TIGR02872">
    <property type="entry name" value="spore_ytvI"/>
    <property type="match status" value="1"/>
</dbReference>
<gene>
    <name evidence="7" type="primary">ytvI</name>
    <name evidence="7" type="ORF">EIM92_19575</name>
</gene>
<comment type="similarity">
    <text evidence="2">Belongs to the autoinducer-2 exporter (AI-2E) (TC 2.A.86) family.</text>
</comment>
<dbReference type="KEGG" id="plen:EIM92_19575"/>
<dbReference type="OrthoDB" id="9774361at2"/>
<dbReference type="InterPro" id="IPR002549">
    <property type="entry name" value="AI-2E-like"/>
</dbReference>
<evidence type="ECO:0000313" key="8">
    <source>
        <dbReference type="Proteomes" id="UP000273145"/>
    </source>
</evidence>
<protein>
    <submittedName>
        <fullName evidence="7">Sporulation integral membrane protein YtvI</fullName>
    </submittedName>
</protein>
<evidence type="ECO:0000313" key="7">
    <source>
        <dbReference type="EMBL" id="AZK48097.1"/>
    </source>
</evidence>
<reference evidence="7 8" key="1">
    <citation type="submission" date="2018-11" db="EMBL/GenBank/DDBJ databases">
        <title>Genome sequencing of Paenibacillus lentus DSM25539(T).</title>
        <authorList>
            <person name="Kook J.-K."/>
            <person name="Park S.-N."/>
            <person name="Lim Y.K."/>
        </authorList>
    </citation>
    <scope>NUCLEOTIDE SEQUENCE [LARGE SCALE GENOMIC DNA]</scope>
    <source>
        <strain evidence="7 8">DSM 25539</strain>
    </source>
</reference>
<dbReference type="EMBL" id="CP034248">
    <property type="protein sequence ID" value="AZK48097.1"/>
    <property type="molecule type" value="Genomic_DNA"/>
</dbReference>
<dbReference type="Proteomes" id="UP000273145">
    <property type="component" value="Chromosome"/>
</dbReference>
<comment type="subcellular location">
    <subcellularLocation>
        <location evidence="1">Membrane</location>
        <topology evidence="1">Multi-pass membrane protein</topology>
    </subcellularLocation>
</comment>
<dbReference type="RefSeq" id="WP_125084262.1">
    <property type="nucleotide sequence ID" value="NZ_CP034248.1"/>
</dbReference>
<dbReference type="Pfam" id="PF01594">
    <property type="entry name" value="AI-2E_transport"/>
    <property type="match status" value="1"/>
</dbReference>
<dbReference type="InterPro" id="IPR014227">
    <property type="entry name" value="YtvI-like"/>
</dbReference>
<organism evidence="7 8">
    <name type="scientific">Paenibacillus lentus</name>
    <dbReference type="NCBI Taxonomy" id="1338368"/>
    <lineage>
        <taxon>Bacteria</taxon>
        <taxon>Bacillati</taxon>
        <taxon>Bacillota</taxon>
        <taxon>Bacilli</taxon>
        <taxon>Bacillales</taxon>
        <taxon>Paenibacillaceae</taxon>
        <taxon>Paenibacillus</taxon>
    </lineage>
</organism>